<dbReference type="RefSeq" id="XP_039134880.1">
    <property type="nucleotide sequence ID" value="XM_039278946.1"/>
</dbReference>
<feature type="repeat" description="PPR" evidence="3">
    <location>
        <begin position="240"/>
        <end position="274"/>
    </location>
</feature>
<dbReference type="Gene3D" id="1.25.40.10">
    <property type="entry name" value="Tetratricopeptide repeat domain"/>
    <property type="match status" value="7"/>
</dbReference>
<feature type="repeat" description="PPR" evidence="3">
    <location>
        <begin position="29"/>
        <end position="63"/>
    </location>
</feature>
<feature type="repeat" description="PPR" evidence="3">
    <location>
        <begin position="411"/>
        <end position="445"/>
    </location>
</feature>
<feature type="repeat" description="PPR" evidence="3">
    <location>
        <begin position="702"/>
        <end position="736"/>
    </location>
</feature>
<evidence type="ECO:0000256" key="2">
    <source>
        <dbReference type="ARBA" id="ARBA00022737"/>
    </source>
</evidence>
<feature type="repeat" description="PPR" evidence="3">
    <location>
        <begin position="134"/>
        <end position="168"/>
    </location>
</feature>
<gene>
    <name evidence="5" type="primary">LOC120272180</name>
</gene>
<feature type="repeat" description="PPR" evidence="3">
    <location>
        <begin position="737"/>
        <end position="771"/>
    </location>
</feature>
<dbReference type="PANTHER" id="PTHR47939:SF13">
    <property type="entry name" value="OS03G0201400 PROTEIN"/>
    <property type="match status" value="1"/>
</dbReference>
<proteinExistence type="inferred from homology"/>
<evidence type="ECO:0000256" key="1">
    <source>
        <dbReference type="ARBA" id="ARBA00007626"/>
    </source>
</evidence>
<evidence type="ECO:0000256" key="3">
    <source>
        <dbReference type="PROSITE-ProRule" id="PRU00708"/>
    </source>
</evidence>
<feature type="repeat" description="PPR" evidence="3">
    <location>
        <begin position="170"/>
        <end position="204"/>
    </location>
</feature>
<feature type="repeat" description="PPR" evidence="3">
    <location>
        <begin position="205"/>
        <end position="239"/>
    </location>
</feature>
<dbReference type="Pfam" id="PF13041">
    <property type="entry name" value="PPR_2"/>
    <property type="match status" value="5"/>
</dbReference>
<dbReference type="InterPro" id="IPR011990">
    <property type="entry name" value="TPR-like_helical_dom_sf"/>
</dbReference>
<feature type="repeat" description="PPR" evidence="3">
    <location>
        <begin position="64"/>
        <end position="98"/>
    </location>
</feature>
<evidence type="ECO:0000313" key="5">
    <source>
        <dbReference type="RefSeq" id="XP_039134880.1"/>
    </source>
</evidence>
<dbReference type="NCBIfam" id="TIGR00756">
    <property type="entry name" value="PPR"/>
    <property type="match status" value="12"/>
</dbReference>
<sequence length="852" mass="96935">MLLCYCKLRDLPRAQSLFGSIIQLGTLPSLASYSALLRLLCVKEQVSHALSLFFRMAKAGVLPPASSYHALISRLCYKGYLNEARVLFDVMLGDGIGPSLPLLGSLTYGFCKWHRMLDAERVCRLMKLHGFVLDRRLCMMMIHGYVKEGRVNMALDLFKEMKERIDCPPDVYSYNIMIFRLLKLNFVDGGWELFHEMVGCGLKPNVVTFNTMINWYCNNSDVDSALRLLDTMKHYDVTPNLHSYTSVMTALCKAKRLVEVEKWFEKMLDCGLIPDDHMFQLLIKYLPFDHVPWMMGKVLDCLSRNGCNINVLSFVRLFTSDSDEELQREVKLLFDEMAGNNIIPLNVVLHILLGSVCSRGKFNIAHLLLENMVDHGSVPSISHYNFLIRCLCKEGRIEDASFSLYSLLCLNLTTHSIVINFHCKRRDIDLALRAFDKMIRQGFRPPVDVYDSIIRSLCKVGRMLEAELTVDKMLQVGVMPGERIYNALINGYSKMGKIVDAQYLFDVMVYRDIRPSCHAYCALINGLVKANMFRMAVKYLRMMLEDGFVPGTVLYTMLIHQFLKKGDVRFGLDIFALMVRNQVEPDLATFVVVISGICRNVSRHEKMELSLVGKFGEAGCLLFKLLSRNTIVPGKLTQNIRCGTAKEKIELAWEYILHLPDIGLVPNLHIYNGMINGFCRGNMRNNVNALIDPMDKAGVVVNQVTCNILMGAHINSGEIDCATELFNQMNRNGCMADNVTLDTLIKGYSIADRGMEALSLFHMMRKRGFFPSKFSCRRLLDCLCQSHAGDLAFMLFEEMVSLGYMEEESLQAAHKIFDMMLKRGKMLTYQSTWSKGSLIQRSMVGTRLKVEN</sequence>
<dbReference type="Proteomes" id="UP001515500">
    <property type="component" value="Chromosome 11"/>
</dbReference>
<evidence type="ECO:0000313" key="4">
    <source>
        <dbReference type="Proteomes" id="UP001515500"/>
    </source>
</evidence>
<name>A0AB40C4X7_DIOCR</name>
<dbReference type="PANTHER" id="PTHR47939">
    <property type="entry name" value="MEMBRANE-ASSOCIATED SALT-INDUCIBLE PROTEIN-LIKE"/>
    <property type="match status" value="1"/>
</dbReference>
<dbReference type="PROSITE" id="PS51375">
    <property type="entry name" value="PPR"/>
    <property type="match status" value="13"/>
</dbReference>
<organism evidence="4 5">
    <name type="scientific">Dioscorea cayennensis subsp. rotundata</name>
    <name type="common">White Guinea yam</name>
    <name type="synonym">Dioscorea rotundata</name>
    <dbReference type="NCBI Taxonomy" id="55577"/>
    <lineage>
        <taxon>Eukaryota</taxon>
        <taxon>Viridiplantae</taxon>
        <taxon>Streptophyta</taxon>
        <taxon>Embryophyta</taxon>
        <taxon>Tracheophyta</taxon>
        <taxon>Spermatophyta</taxon>
        <taxon>Magnoliopsida</taxon>
        <taxon>Liliopsida</taxon>
        <taxon>Dioscoreales</taxon>
        <taxon>Dioscoreaceae</taxon>
        <taxon>Dioscorea</taxon>
    </lineage>
</organism>
<keyword evidence="2" id="KW-0677">Repeat</keyword>
<feature type="repeat" description="PPR" evidence="3">
    <location>
        <begin position="551"/>
        <end position="585"/>
    </location>
</feature>
<dbReference type="Pfam" id="PF01535">
    <property type="entry name" value="PPR"/>
    <property type="match status" value="6"/>
</dbReference>
<keyword evidence="4" id="KW-1185">Reference proteome</keyword>
<dbReference type="InterPro" id="IPR002885">
    <property type="entry name" value="PPR_rpt"/>
</dbReference>
<accession>A0AB40C4X7</accession>
<feature type="repeat" description="PPR" evidence="3">
    <location>
        <begin position="516"/>
        <end position="550"/>
    </location>
</feature>
<comment type="similarity">
    <text evidence="1">Belongs to the PPR family. P subfamily.</text>
</comment>
<dbReference type="AlphaFoldDB" id="A0AB40C4X7"/>
<protein>
    <submittedName>
        <fullName evidence="5">Pentatricopeptide repeat-containing protein At5g62370-like</fullName>
    </submittedName>
</protein>
<reference evidence="5" key="1">
    <citation type="submission" date="2025-08" db="UniProtKB">
        <authorList>
            <consortium name="RefSeq"/>
        </authorList>
    </citation>
    <scope>IDENTIFICATION</scope>
</reference>
<dbReference type="InterPro" id="IPR050667">
    <property type="entry name" value="PPR-containing_protein"/>
</dbReference>
<feature type="repeat" description="PPR" evidence="3">
    <location>
        <begin position="481"/>
        <end position="515"/>
    </location>
</feature>
<feature type="repeat" description="PPR" evidence="3">
    <location>
        <begin position="446"/>
        <end position="480"/>
    </location>
</feature>
<dbReference type="GeneID" id="120272180"/>